<evidence type="ECO:0000313" key="5">
    <source>
        <dbReference type="Proteomes" id="UP000199546"/>
    </source>
</evidence>
<evidence type="ECO:0000256" key="2">
    <source>
        <dbReference type="SAM" id="Phobius"/>
    </source>
</evidence>
<dbReference type="EMBL" id="FPBA01000025">
    <property type="protein sequence ID" value="SFU02099.1"/>
    <property type="molecule type" value="Genomic_DNA"/>
</dbReference>
<name>A0A1I7CRW8_9ACTN</name>
<protein>
    <recommendedName>
        <fullName evidence="3">DUF1707 domain-containing protein</fullName>
    </recommendedName>
</protein>
<feature type="region of interest" description="Disordered" evidence="1">
    <location>
        <begin position="1"/>
        <end position="35"/>
    </location>
</feature>
<feature type="transmembrane region" description="Helical" evidence="2">
    <location>
        <begin position="130"/>
        <end position="153"/>
    </location>
</feature>
<reference evidence="5" key="1">
    <citation type="submission" date="2016-10" db="EMBL/GenBank/DDBJ databases">
        <authorList>
            <person name="Varghese N."/>
            <person name="Submissions S."/>
        </authorList>
    </citation>
    <scope>NUCLEOTIDE SEQUENCE [LARGE SCALE GENOMIC DNA]</scope>
    <source>
        <strain evidence="5">DSM 46136</strain>
    </source>
</reference>
<feature type="domain" description="DUF1707" evidence="3">
    <location>
        <begin position="34"/>
        <end position="86"/>
    </location>
</feature>
<proteinExistence type="predicted"/>
<dbReference type="Proteomes" id="UP000199546">
    <property type="component" value="Unassembled WGS sequence"/>
</dbReference>
<dbReference type="AlphaFoldDB" id="A0A1I7CRW8"/>
<evidence type="ECO:0000256" key="1">
    <source>
        <dbReference type="SAM" id="MobiDB-lite"/>
    </source>
</evidence>
<dbReference type="InterPro" id="IPR012551">
    <property type="entry name" value="DUF1707_SHOCT-like"/>
</dbReference>
<keyword evidence="5" id="KW-1185">Reference proteome</keyword>
<evidence type="ECO:0000313" key="4">
    <source>
        <dbReference type="EMBL" id="SFU02099.1"/>
    </source>
</evidence>
<keyword evidence="2" id="KW-0812">Transmembrane</keyword>
<evidence type="ECO:0000259" key="3">
    <source>
        <dbReference type="Pfam" id="PF08044"/>
    </source>
</evidence>
<dbReference type="STRING" id="1296565.SAMN05660657_04811"/>
<sequence>MDGMPMAGRTTAEQATARQATAPQPAARAATPPLRASDADRLATVHRLQDAVARGLLTPDEGSERMAAAFATVHVRDLPPLTADLPPTVAVAAAPTPAPPGWRPLGAMAWQQLRASVAAARHGGPPTWRLALAVLIALVLLLTVLSLLAQGLYDGVPGDFRSPDFDGLDGFDEGRGPR</sequence>
<organism evidence="4 5">
    <name type="scientific">Geodermatophilus amargosae</name>
    <dbReference type="NCBI Taxonomy" id="1296565"/>
    <lineage>
        <taxon>Bacteria</taxon>
        <taxon>Bacillati</taxon>
        <taxon>Actinomycetota</taxon>
        <taxon>Actinomycetes</taxon>
        <taxon>Geodermatophilales</taxon>
        <taxon>Geodermatophilaceae</taxon>
        <taxon>Geodermatophilus</taxon>
    </lineage>
</organism>
<accession>A0A1I7CRW8</accession>
<keyword evidence="2" id="KW-1133">Transmembrane helix</keyword>
<feature type="compositionally biased region" description="Low complexity" evidence="1">
    <location>
        <begin position="7"/>
        <end position="35"/>
    </location>
</feature>
<keyword evidence="2" id="KW-0472">Membrane</keyword>
<dbReference type="Pfam" id="PF08044">
    <property type="entry name" value="DUF1707"/>
    <property type="match status" value="1"/>
</dbReference>
<gene>
    <name evidence="4" type="ORF">SAMN05660657_04811</name>
</gene>